<feature type="domain" description="GGDEF" evidence="4">
    <location>
        <begin position="153"/>
        <end position="288"/>
    </location>
</feature>
<keyword evidence="1" id="KW-0472">Membrane</keyword>
<name>A0A261RYE6_9BORD</name>
<evidence type="ECO:0000256" key="1">
    <source>
        <dbReference type="SAM" id="Phobius"/>
    </source>
</evidence>
<dbReference type="Proteomes" id="UP000216020">
    <property type="component" value="Unassembled WGS sequence"/>
</dbReference>
<dbReference type="InterPro" id="IPR035919">
    <property type="entry name" value="EAL_sf"/>
</dbReference>
<dbReference type="Gene3D" id="3.30.70.270">
    <property type="match status" value="1"/>
</dbReference>
<reference evidence="6" key="1">
    <citation type="submission" date="2017-05" db="EMBL/GenBank/DDBJ databases">
        <title>Complete and WGS of Bordetella genogroups.</title>
        <authorList>
            <person name="Spilker T."/>
            <person name="Lipuma J."/>
        </authorList>
    </citation>
    <scope>NUCLEOTIDE SEQUENCE [LARGE SCALE GENOMIC DNA]</scope>
    <source>
        <strain evidence="6">AU16122</strain>
    </source>
</reference>
<dbReference type="Pfam" id="PF00563">
    <property type="entry name" value="EAL"/>
    <property type="match status" value="1"/>
</dbReference>
<dbReference type="CDD" id="cd01948">
    <property type="entry name" value="EAL"/>
    <property type="match status" value="1"/>
</dbReference>
<dbReference type="GO" id="GO:0007165">
    <property type="term" value="P:signal transduction"/>
    <property type="evidence" value="ECO:0007669"/>
    <property type="project" value="InterPro"/>
</dbReference>
<dbReference type="InterPro" id="IPR043128">
    <property type="entry name" value="Rev_trsase/Diguanyl_cyclase"/>
</dbReference>
<dbReference type="PROSITE" id="PS50883">
    <property type="entry name" value="EAL"/>
    <property type="match status" value="1"/>
</dbReference>
<dbReference type="InterPro" id="IPR000160">
    <property type="entry name" value="GGDEF_dom"/>
</dbReference>
<dbReference type="PROSITE" id="PS50887">
    <property type="entry name" value="GGDEF"/>
    <property type="match status" value="1"/>
</dbReference>
<dbReference type="EMBL" id="NEVM01000005">
    <property type="protein sequence ID" value="OZI30106.1"/>
    <property type="molecule type" value="Genomic_DNA"/>
</dbReference>
<dbReference type="Pfam" id="PF00990">
    <property type="entry name" value="GGDEF"/>
    <property type="match status" value="1"/>
</dbReference>
<dbReference type="SMART" id="SM00052">
    <property type="entry name" value="EAL"/>
    <property type="match status" value="1"/>
</dbReference>
<dbReference type="InterPro" id="IPR050706">
    <property type="entry name" value="Cyclic-di-GMP_PDE-like"/>
</dbReference>
<evidence type="ECO:0000259" key="2">
    <source>
        <dbReference type="PROSITE" id="PS50883"/>
    </source>
</evidence>
<dbReference type="GO" id="GO:0071111">
    <property type="term" value="F:cyclic-guanylate-specific phosphodiesterase activity"/>
    <property type="evidence" value="ECO:0007669"/>
    <property type="project" value="InterPro"/>
</dbReference>
<protein>
    <recommendedName>
        <fullName evidence="7">GGDEF-domain containing protein</fullName>
    </recommendedName>
</protein>
<evidence type="ECO:0000313" key="6">
    <source>
        <dbReference type="Proteomes" id="UP000216020"/>
    </source>
</evidence>
<dbReference type="GO" id="GO:0016020">
    <property type="term" value="C:membrane"/>
    <property type="evidence" value="ECO:0007669"/>
    <property type="project" value="InterPro"/>
</dbReference>
<dbReference type="SUPFAM" id="SSF141868">
    <property type="entry name" value="EAL domain-like"/>
    <property type="match status" value="1"/>
</dbReference>
<dbReference type="InterPro" id="IPR001633">
    <property type="entry name" value="EAL_dom"/>
</dbReference>
<dbReference type="SMART" id="SM00267">
    <property type="entry name" value="GGDEF"/>
    <property type="match status" value="1"/>
</dbReference>
<dbReference type="RefSeq" id="WP_094854542.1">
    <property type="nucleotide sequence ID" value="NZ_NEVM01000005.1"/>
</dbReference>
<organism evidence="5 6">
    <name type="scientific">Bordetella genomosp. 10</name>
    <dbReference type="NCBI Taxonomy" id="1416804"/>
    <lineage>
        <taxon>Bacteria</taxon>
        <taxon>Pseudomonadati</taxon>
        <taxon>Pseudomonadota</taxon>
        <taxon>Betaproteobacteria</taxon>
        <taxon>Burkholderiales</taxon>
        <taxon>Alcaligenaceae</taxon>
        <taxon>Bordetella</taxon>
    </lineage>
</organism>
<comment type="caution">
    <text evidence="5">The sequence shown here is derived from an EMBL/GenBank/DDBJ whole genome shotgun (WGS) entry which is preliminary data.</text>
</comment>
<evidence type="ECO:0000259" key="4">
    <source>
        <dbReference type="PROSITE" id="PS50887"/>
    </source>
</evidence>
<accession>A0A261RYE6</accession>
<evidence type="ECO:0000313" key="5">
    <source>
        <dbReference type="EMBL" id="OZI30106.1"/>
    </source>
</evidence>
<proteinExistence type="predicted"/>
<evidence type="ECO:0008006" key="7">
    <source>
        <dbReference type="Google" id="ProtNLM"/>
    </source>
</evidence>
<sequence length="532" mass="58197">MSLLRTILLGITAVTVLLLIGSQALGIQMGASGSERLLLALTIAAAGLCAAAGAIVLLRWLDRRMLAELSRGLRALDSGDGVQAALPAVREFAEVQDALAQARERFRATAEENIARIESMQLELNLDAVTRLPNRRYFHNELRRALTQARSVGAGHVLMFRQRDLIEINRHMPREYADQWLRSLAHRLDQLLGRRHEPPYLLARLNGSDFALLLPATAPAQASQAGEKLRLELRALRLALGEQRWCRWALALAQYGPEDQASDLLARLDHALMRAESSDGDAIEHADDEYRGDSAGEHQWRDTLVAGLDQHRFSLDVQGLLGPGDALLRNEATLVLHDAEAPAPIPASRFMPPAVRLGLSAECDIQAVRLGLDWLVSHQGQLAIRLAQASLAQSNFLPRLGQLLRDRPAQTARQILEIDAHGLADNYAAVRTLCEVATDAGARVGVRRLSQDFSALTRLHQLPISYVKVGGDFVSGLTNSPGGRHLAASVIDTARQLKIDAYAEDIPDQTTEVLLRDLGIIPTRNDAVGMEA</sequence>
<keyword evidence="1" id="KW-1133">Transmembrane helix</keyword>
<dbReference type="AlphaFoldDB" id="A0A261RYE6"/>
<keyword evidence="1" id="KW-0812">Transmembrane</keyword>
<dbReference type="PANTHER" id="PTHR33121:SF79">
    <property type="entry name" value="CYCLIC DI-GMP PHOSPHODIESTERASE PDED-RELATED"/>
    <property type="match status" value="1"/>
</dbReference>
<gene>
    <name evidence="5" type="ORF">CAL29_18740</name>
</gene>
<dbReference type="PANTHER" id="PTHR33121">
    <property type="entry name" value="CYCLIC DI-GMP PHOSPHODIESTERASE PDEF"/>
    <property type="match status" value="1"/>
</dbReference>
<dbReference type="InterPro" id="IPR029787">
    <property type="entry name" value="Nucleotide_cyclase"/>
</dbReference>
<dbReference type="OrthoDB" id="5894408at2"/>
<dbReference type="InterPro" id="IPR003660">
    <property type="entry name" value="HAMP_dom"/>
</dbReference>
<dbReference type="PROSITE" id="PS50885">
    <property type="entry name" value="HAMP"/>
    <property type="match status" value="1"/>
</dbReference>
<feature type="domain" description="EAL" evidence="2">
    <location>
        <begin position="297"/>
        <end position="532"/>
    </location>
</feature>
<keyword evidence="6" id="KW-1185">Reference proteome</keyword>
<dbReference type="SUPFAM" id="SSF55073">
    <property type="entry name" value="Nucleotide cyclase"/>
    <property type="match status" value="1"/>
</dbReference>
<evidence type="ECO:0000259" key="3">
    <source>
        <dbReference type="PROSITE" id="PS50885"/>
    </source>
</evidence>
<feature type="transmembrane region" description="Helical" evidence="1">
    <location>
        <begin position="36"/>
        <end position="61"/>
    </location>
</feature>
<feature type="domain" description="HAMP" evidence="3">
    <location>
        <begin position="66"/>
        <end position="111"/>
    </location>
</feature>
<dbReference type="Gene3D" id="3.20.20.450">
    <property type="entry name" value="EAL domain"/>
    <property type="match status" value="1"/>
</dbReference>